<dbReference type="AlphaFoldDB" id="H9BX06"/>
<evidence type="ECO:0000256" key="1">
    <source>
        <dbReference type="ARBA" id="ARBA00001933"/>
    </source>
</evidence>
<keyword evidence="2" id="KW-0663">Pyridoxal phosphate</keyword>
<dbReference type="GO" id="GO:0008453">
    <property type="term" value="F:alanine-glyoxylate transaminase activity"/>
    <property type="evidence" value="ECO:0007669"/>
    <property type="project" value="TreeGrafter"/>
</dbReference>
<keyword evidence="5" id="KW-0032">Aminotransferase</keyword>
<feature type="domain" description="N-acetyltransferase" evidence="4">
    <location>
        <begin position="37"/>
        <end position="162"/>
    </location>
</feature>
<dbReference type="GO" id="GO:0016747">
    <property type="term" value="F:acyltransferase activity, transferring groups other than amino-acyl groups"/>
    <property type="evidence" value="ECO:0007669"/>
    <property type="project" value="InterPro"/>
</dbReference>
<dbReference type="SUPFAM" id="SSF55729">
    <property type="entry name" value="Acyl-CoA N-acyltransferases (Nat)"/>
    <property type="match status" value="1"/>
</dbReference>
<dbReference type="GO" id="GO:0004760">
    <property type="term" value="F:L-serine-pyruvate transaminase activity"/>
    <property type="evidence" value="ECO:0007669"/>
    <property type="project" value="TreeGrafter"/>
</dbReference>
<dbReference type="InterPro" id="IPR000192">
    <property type="entry name" value="Aminotrans_V_dom"/>
</dbReference>
<dbReference type="InterPro" id="IPR015424">
    <property type="entry name" value="PyrdxlP-dep_Trfase"/>
</dbReference>
<evidence type="ECO:0000313" key="5">
    <source>
        <dbReference type="EMBL" id="AFD03328.1"/>
    </source>
</evidence>
<comment type="cofactor">
    <cofactor evidence="1">
        <name>pyridoxal 5'-phosphate</name>
        <dbReference type="ChEBI" id="CHEBI:597326"/>
    </cofactor>
</comment>
<evidence type="ECO:0000259" key="3">
    <source>
        <dbReference type="Pfam" id="PF00266"/>
    </source>
</evidence>
<evidence type="ECO:0000256" key="2">
    <source>
        <dbReference type="ARBA" id="ARBA00022898"/>
    </source>
</evidence>
<feature type="domain" description="Aminotransferase class V" evidence="3">
    <location>
        <begin position="212"/>
        <end position="392"/>
    </location>
</feature>
<accession>H9BX06</accession>
<dbReference type="Gene3D" id="3.40.640.10">
    <property type="entry name" value="Type I PLP-dependent aspartate aminotransferase-like (Major domain)"/>
    <property type="match status" value="1"/>
</dbReference>
<dbReference type="InterPro" id="IPR000182">
    <property type="entry name" value="GNAT_dom"/>
</dbReference>
<dbReference type="InterPro" id="IPR015422">
    <property type="entry name" value="PyrdxlP-dep_Trfase_small"/>
</dbReference>
<evidence type="ECO:0000259" key="4">
    <source>
        <dbReference type="Pfam" id="PF13673"/>
    </source>
</evidence>
<sequence length="533" mass="60509">MIRFKIADQDWEFNEVHKLNYETFAEEIPQHGTNREKTLVDKFHEENNYIICLKKNLVAGMIAVRDKRPFSLDLKLDNLKEYIPGHSSICELRLLSIRKGERNRKVIQGLFQYLAQYCEQMKYDLAIISATTTQERLYKTLGFKPFGPLVGTNGARYQPMFLTPGSYFKFKNRTRVLKSTGESTNNNDKILLQPGPVKVKCEIEKAFNTEPISHRSAKFNKLLKDTEKSLCKLTNSSFAQIFMGSGTLANDHIAAQLSTIKGKGLILHNGEFGERLIDHAKRFNLEFDTLNENWGDPFNYKNIARKIKESSYSWLWFVQCETSTGILNDVESLEKICSSNDVLLCVDCISSLGIIDTDLSGVYLASGASGKALAAYPGLSFVIYNKNILPNTSIPRYLDLGYFIQSEGVPFTLSSNLLSAFNKSLQLLDVNKNRDFASGVGEIIRDRLEQMGIEILNDKPNSSPAVITFKICNNLNSIAVGEELEKQNVFLSYRSNYLSEKNLMQFALMGEYDYQDIEQALYKINQIISLNFL</sequence>
<dbReference type="EMBL" id="JQ085822">
    <property type="protein sequence ID" value="AFD03328.1"/>
    <property type="molecule type" value="Genomic_DNA"/>
</dbReference>
<dbReference type="PANTHER" id="PTHR21152">
    <property type="entry name" value="AMINOTRANSFERASE CLASS V"/>
    <property type="match status" value="1"/>
</dbReference>
<dbReference type="Gene3D" id="3.40.630.30">
    <property type="match status" value="1"/>
</dbReference>
<dbReference type="InterPro" id="IPR015421">
    <property type="entry name" value="PyrdxlP-dep_Trfase_major"/>
</dbReference>
<protein>
    <submittedName>
        <fullName evidence="5">Aminotransferase</fullName>
    </submittedName>
</protein>
<name>H9BX06_9BACT</name>
<dbReference type="Pfam" id="PF13673">
    <property type="entry name" value="Acetyltransf_10"/>
    <property type="match status" value="1"/>
</dbReference>
<dbReference type="Gene3D" id="3.90.1150.10">
    <property type="entry name" value="Aspartate Aminotransferase, domain 1"/>
    <property type="match status" value="1"/>
</dbReference>
<reference evidence="5" key="1">
    <citation type="submission" date="2011-11" db="EMBL/GenBank/DDBJ databases">
        <title>Construction and analysis of a metagenome of deep-sea sediment.</title>
        <authorList>
            <person name="Huo Y.-Y."/>
            <person name="Cheng H."/>
            <person name="Wu M."/>
        </authorList>
    </citation>
    <scope>NUCLEOTIDE SEQUENCE</scope>
</reference>
<proteinExistence type="predicted"/>
<dbReference type="GO" id="GO:0019265">
    <property type="term" value="P:glycine biosynthetic process, by transamination of glyoxylate"/>
    <property type="evidence" value="ECO:0007669"/>
    <property type="project" value="TreeGrafter"/>
</dbReference>
<dbReference type="SUPFAM" id="SSF53383">
    <property type="entry name" value="PLP-dependent transferases"/>
    <property type="match status" value="1"/>
</dbReference>
<dbReference type="InterPro" id="IPR016181">
    <property type="entry name" value="Acyl_CoA_acyltransferase"/>
</dbReference>
<dbReference type="Pfam" id="PF00266">
    <property type="entry name" value="Aminotran_5"/>
    <property type="match status" value="1"/>
</dbReference>
<keyword evidence="5" id="KW-0808">Transferase</keyword>
<organism evidence="5">
    <name type="scientific">uncultured bacterium W5-15b</name>
    <dbReference type="NCBI Taxonomy" id="1130997"/>
    <lineage>
        <taxon>Bacteria</taxon>
        <taxon>environmental samples</taxon>
    </lineage>
</organism>
<dbReference type="PANTHER" id="PTHR21152:SF40">
    <property type="entry name" value="ALANINE--GLYOXYLATE AMINOTRANSFERASE"/>
    <property type="match status" value="1"/>
</dbReference>